<evidence type="ECO:0000313" key="3">
    <source>
        <dbReference type="Proteomes" id="UP000248749"/>
    </source>
</evidence>
<proteinExistence type="predicted"/>
<dbReference type="Proteomes" id="UP000248749">
    <property type="component" value="Unassembled WGS sequence"/>
</dbReference>
<dbReference type="RefSeq" id="WP_111135849.1">
    <property type="nucleotide sequence ID" value="NZ_POUB01000157.1"/>
</dbReference>
<dbReference type="SUPFAM" id="SSF89392">
    <property type="entry name" value="Prokaryotic lipoproteins and lipoprotein localization factors"/>
    <property type="match status" value="1"/>
</dbReference>
<evidence type="ECO:0000313" key="2">
    <source>
        <dbReference type="EMBL" id="PZF93497.1"/>
    </source>
</evidence>
<dbReference type="PROSITE" id="PS51257">
    <property type="entry name" value="PROKAR_LIPOPROTEIN"/>
    <property type="match status" value="1"/>
</dbReference>
<comment type="caution">
    <text evidence="2">The sequence shown here is derived from an EMBL/GenBank/DDBJ whole genome shotgun (WGS) entry which is preliminary data.</text>
</comment>
<protein>
    <recommendedName>
        <fullName evidence="4">LppX_LprAFG lipoprotein</fullName>
    </recommendedName>
</protein>
<dbReference type="AlphaFoldDB" id="A0A2W2D027"/>
<keyword evidence="3" id="KW-1185">Reference proteome</keyword>
<feature type="signal peptide" evidence="1">
    <location>
        <begin position="1"/>
        <end position="21"/>
    </location>
</feature>
<name>A0A2W2D027_9ACTN</name>
<dbReference type="EMBL" id="POUB01000157">
    <property type="protein sequence ID" value="PZF93497.1"/>
    <property type="molecule type" value="Genomic_DNA"/>
</dbReference>
<dbReference type="OrthoDB" id="3369896at2"/>
<reference evidence="2 3" key="1">
    <citation type="submission" date="2018-01" db="EMBL/GenBank/DDBJ databases">
        <title>Draft genome sequence of Salinispora sp. 13K206.</title>
        <authorList>
            <person name="Sahin N."/>
            <person name="Saygin H."/>
            <person name="Ay H."/>
        </authorList>
    </citation>
    <scope>NUCLEOTIDE SEQUENCE [LARGE SCALE GENOMIC DNA]</scope>
    <source>
        <strain evidence="2 3">13K206</strain>
    </source>
</reference>
<gene>
    <name evidence="2" type="ORF">C1I99_20500</name>
</gene>
<evidence type="ECO:0000256" key="1">
    <source>
        <dbReference type="SAM" id="SignalP"/>
    </source>
</evidence>
<feature type="chain" id="PRO_5039413021" description="LppX_LprAFG lipoprotein" evidence="1">
    <location>
        <begin position="22"/>
        <end position="277"/>
    </location>
</feature>
<organism evidence="2 3">
    <name type="scientific">Micromonospora deserti</name>
    <dbReference type="NCBI Taxonomy" id="2070366"/>
    <lineage>
        <taxon>Bacteria</taxon>
        <taxon>Bacillati</taxon>
        <taxon>Actinomycetota</taxon>
        <taxon>Actinomycetes</taxon>
        <taxon>Micromonosporales</taxon>
        <taxon>Micromonosporaceae</taxon>
        <taxon>Micromonospora</taxon>
    </lineage>
</organism>
<sequence>MSLWKNTAVLAVSALTALALTACGSTPGSSDAPKQPSVLELLASDLKGSLQKTIDTTDKTDSVTLTMQGTAAGEKISMQGVMDLRDPVKAEMTTAGPDGTPITVRMIGTMFYVEIPEADRASVGGKRWMKLDLTAAGAQAGMDIKQFEDIDPTKQVKTLLATEGVTVVGEETVNGARTVHYTVTAPVATYLGQLDAKMRAGVEQGLAKQGVKEITIGLWVDEQYQPRRVHMVMGTMSDLTVDYTDYGKPVNIETPPPAETTDFAEMLAGLKDLPTGN</sequence>
<dbReference type="InterPro" id="IPR029046">
    <property type="entry name" value="LolA/LolB/LppX"/>
</dbReference>
<keyword evidence="1" id="KW-0732">Signal</keyword>
<accession>A0A2W2D027</accession>
<evidence type="ECO:0008006" key="4">
    <source>
        <dbReference type="Google" id="ProtNLM"/>
    </source>
</evidence>
<dbReference type="Gene3D" id="2.50.20.20">
    <property type="match status" value="1"/>
</dbReference>